<evidence type="ECO:0000313" key="1">
    <source>
        <dbReference type="EMBL" id="TXC07852.1"/>
    </source>
</evidence>
<protein>
    <submittedName>
        <fullName evidence="1">Uncharacterized protein</fullName>
    </submittedName>
</protein>
<organism evidence="1 2">
    <name type="scientific">Fusarium oxysporum f. sp. cubense</name>
    <dbReference type="NCBI Taxonomy" id="61366"/>
    <lineage>
        <taxon>Eukaryota</taxon>
        <taxon>Fungi</taxon>
        <taxon>Dikarya</taxon>
        <taxon>Ascomycota</taxon>
        <taxon>Pezizomycotina</taxon>
        <taxon>Sordariomycetes</taxon>
        <taxon>Hypocreomycetidae</taxon>
        <taxon>Hypocreales</taxon>
        <taxon>Nectriaceae</taxon>
        <taxon>Fusarium</taxon>
        <taxon>Fusarium oxysporum species complex</taxon>
    </lineage>
</organism>
<gene>
    <name evidence="1" type="ORF">FocTR4_00003744</name>
</gene>
<name>A0A5C6TB08_FUSOC</name>
<evidence type="ECO:0000313" key="2">
    <source>
        <dbReference type="Proteomes" id="UP000321331"/>
    </source>
</evidence>
<comment type="caution">
    <text evidence="1">The sequence shown here is derived from an EMBL/GenBank/DDBJ whole genome shotgun (WGS) entry which is preliminary data.</text>
</comment>
<proteinExistence type="predicted"/>
<reference evidence="1 2" key="1">
    <citation type="submission" date="2019-07" db="EMBL/GenBank/DDBJ databases">
        <title>The First High-Quality Draft Genome Sequence of the Causal Agent of the Current Panama Disease Epidemic.</title>
        <authorList>
            <person name="Warmington R.J."/>
            <person name="Kay W."/>
            <person name="Jeffries A."/>
            <person name="Bebber D."/>
            <person name="Moore K."/>
            <person name="Studholme D.J."/>
        </authorList>
    </citation>
    <scope>NUCLEOTIDE SEQUENCE [LARGE SCALE GENOMIC DNA]</scope>
    <source>
        <strain evidence="1 2">TR4</strain>
    </source>
</reference>
<dbReference type="EMBL" id="VMNF01000005">
    <property type="protein sequence ID" value="TXC07852.1"/>
    <property type="molecule type" value="Genomic_DNA"/>
</dbReference>
<dbReference type="Proteomes" id="UP000321331">
    <property type="component" value="Unassembled WGS sequence"/>
</dbReference>
<dbReference type="AlphaFoldDB" id="A0A5C6TB08"/>
<accession>A0A5C6TB08</accession>
<sequence>MTNKDRLPSLMMIVPPPHDAHQSTPAPKITITGNCCGLVSSFTHSRRPRGRIDHWSRLDPSRERQHSLVQLTQGKVSLKCCWWSLNTPENTTREIVNGVHHHWNCILYLLVDGVG</sequence>